<keyword evidence="1" id="KW-0812">Transmembrane</keyword>
<keyword evidence="1" id="KW-0472">Membrane</keyword>
<dbReference type="SUPFAM" id="SSF53756">
    <property type="entry name" value="UDP-Glycosyltransferase/glycogen phosphorylase"/>
    <property type="match status" value="1"/>
</dbReference>
<feature type="transmembrane region" description="Helical" evidence="1">
    <location>
        <begin position="56"/>
        <end position="79"/>
    </location>
</feature>
<name>A0A1M7Z380_9BACT</name>
<sequence>MKIFIAGSFPPPFNGQNIGTFLVKDMLEKNPLFIIKSFSWNITWYPTDNASFVVKLFYYFISFFKYLFTIFYLWFFFIIKFPDVLYIVPSSNNKGFYRDFLFYLPFLIFRKRIVCHIRSGSFSISKFPFNFLYRFSNFHFIFLSELLSKNSFVPKNQSVVIPNFVDEIFNSNDNLNSIASKPYKIVYLSNLFASKGIFSLIDSVKYFSKDEFTLFIYGEGEENVKNKILNEIEGFPNIKFYGKISDRNLIKNIFSSSDLFALPTTYKIEASPRSIIEAISQGCVPLVTNHAGIPDMLNSDFSFMIDKENDIVHQLRSSLNSILLMDPEYFQQYKQRSINHFHNNFSYEIIKNKIYNVFIDLKKL</sequence>
<dbReference type="OrthoDB" id="9811239at2"/>
<dbReference type="STRING" id="1073327.SAMN04488108_0055"/>
<evidence type="ECO:0000313" key="4">
    <source>
        <dbReference type="Proteomes" id="UP000184609"/>
    </source>
</evidence>
<reference evidence="4" key="1">
    <citation type="submission" date="2016-12" db="EMBL/GenBank/DDBJ databases">
        <authorList>
            <person name="Varghese N."/>
            <person name="Submissions S."/>
        </authorList>
    </citation>
    <scope>NUCLEOTIDE SEQUENCE [LARGE SCALE GENOMIC DNA]</scope>
    <source>
        <strain evidence="4">DSM 25035</strain>
    </source>
</reference>
<dbReference type="Proteomes" id="UP000184609">
    <property type="component" value="Unassembled WGS sequence"/>
</dbReference>
<protein>
    <submittedName>
        <fullName evidence="3">Glycosyltransferase involved in cell wall bisynthesis</fullName>
    </submittedName>
</protein>
<evidence type="ECO:0000259" key="2">
    <source>
        <dbReference type="Pfam" id="PF00534"/>
    </source>
</evidence>
<proteinExistence type="predicted"/>
<gene>
    <name evidence="3" type="ORF">SAMN04488108_0055</name>
</gene>
<dbReference type="PANTHER" id="PTHR12526:SF637">
    <property type="entry name" value="GLYCOSYLTRANSFERASE EPSF-RELATED"/>
    <property type="match status" value="1"/>
</dbReference>
<dbReference type="CDD" id="cd03801">
    <property type="entry name" value="GT4_PimA-like"/>
    <property type="match status" value="1"/>
</dbReference>
<keyword evidence="3" id="KW-0808">Transferase</keyword>
<accession>A0A1M7Z380</accession>
<evidence type="ECO:0000313" key="3">
    <source>
        <dbReference type="EMBL" id="SHO59419.1"/>
    </source>
</evidence>
<dbReference type="EMBL" id="FRXN01000001">
    <property type="protein sequence ID" value="SHO59419.1"/>
    <property type="molecule type" value="Genomic_DNA"/>
</dbReference>
<dbReference type="GO" id="GO:0016757">
    <property type="term" value="F:glycosyltransferase activity"/>
    <property type="evidence" value="ECO:0007669"/>
    <property type="project" value="InterPro"/>
</dbReference>
<dbReference type="PANTHER" id="PTHR12526">
    <property type="entry name" value="GLYCOSYLTRANSFERASE"/>
    <property type="match status" value="1"/>
</dbReference>
<keyword evidence="1" id="KW-1133">Transmembrane helix</keyword>
<evidence type="ECO:0000256" key="1">
    <source>
        <dbReference type="SAM" id="Phobius"/>
    </source>
</evidence>
<dbReference type="RefSeq" id="WP_073569757.1">
    <property type="nucleotide sequence ID" value="NZ_FRXN01000001.1"/>
</dbReference>
<dbReference type="AlphaFoldDB" id="A0A1M7Z380"/>
<dbReference type="Pfam" id="PF00534">
    <property type="entry name" value="Glycos_transf_1"/>
    <property type="match status" value="1"/>
</dbReference>
<feature type="domain" description="Glycosyl transferase family 1" evidence="2">
    <location>
        <begin position="177"/>
        <end position="323"/>
    </location>
</feature>
<organism evidence="3 4">
    <name type="scientific">Algoriphagus zhangzhouensis</name>
    <dbReference type="NCBI Taxonomy" id="1073327"/>
    <lineage>
        <taxon>Bacteria</taxon>
        <taxon>Pseudomonadati</taxon>
        <taxon>Bacteroidota</taxon>
        <taxon>Cytophagia</taxon>
        <taxon>Cytophagales</taxon>
        <taxon>Cyclobacteriaceae</taxon>
        <taxon>Algoriphagus</taxon>
    </lineage>
</organism>
<dbReference type="Gene3D" id="3.40.50.2000">
    <property type="entry name" value="Glycogen Phosphorylase B"/>
    <property type="match status" value="2"/>
</dbReference>
<keyword evidence="4" id="KW-1185">Reference proteome</keyword>
<dbReference type="InterPro" id="IPR001296">
    <property type="entry name" value="Glyco_trans_1"/>
</dbReference>